<dbReference type="NCBIfam" id="TIGR02530">
    <property type="entry name" value="flg_new"/>
    <property type="match status" value="1"/>
</dbReference>
<keyword evidence="1" id="KW-0969">Cilium</keyword>
<gene>
    <name evidence="1" type="ORF">SAMN05660706_102110</name>
</gene>
<accession>A0A1I6CVB4</accession>
<reference evidence="2" key="1">
    <citation type="submission" date="2016-10" db="EMBL/GenBank/DDBJ databases">
        <authorList>
            <person name="Varghese N."/>
            <person name="Submissions S."/>
        </authorList>
    </citation>
    <scope>NUCLEOTIDE SEQUENCE [LARGE SCALE GENOMIC DNA]</scope>
    <source>
        <strain evidence="2">DSM 3669</strain>
    </source>
</reference>
<keyword evidence="1" id="KW-0282">Flagellum</keyword>
<evidence type="ECO:0000313" key="2">
    <source>
        <dbReference type="Proteomes" id="UP000199584"/>
    </source>
</evidence>
<keyword evidence="1" id="KW-0966">Cell projection</keyword>
<evidence type="ECO:0000313" key="1">
    <source>
        <dbReference type="EMBL" id="SFQ97053.1"/>
    </source>
</evidence>
<dbReference type="AlphaFoldDB" id="A0A1I6CVB4"/>
<dbReference type="OrthoDB" id="165650at2"/>
<dbReference type="InterPro" id="IPR013367">
    <property type="entry name" value="Flagellar_put"/>
</dbReference>
<keyword evidence="2" id="KW-1185">Reference proteome</keyword>
<protein>
    <submittedName>
        <fullName evidence="1">Flagellar operon protein</fullName>
    </submittedName>
</protein>
<dbReference type="EMBL" id="FOYM01000002">
    <property type="protein sequence ID" value="SFQ97053.1"/>
    <property type="molecule type" value="Genomic_DNA"/>
</dbReference>
<dbReference type="Pfam" id="PF12611">
    <property type="entry name" value="Flagellar_put"/>
    <property type="match status" value="1"/>
</dbReference>
<organism evidence="1 2">
    <name type="scientific">Desulfoscipio geothermicus DSM 3669</name>
    <dbReference type="NCBI Taxonomy" id="1121426"/>
    <lineage>
        <taxon>Bacteria</taxon>
        <taxon>Bacillati</taxon>
        <taxon>Bacillota</taxon>
        <taxon>Clostridia</taxon>
        <taxon>Eubacteriales</taxon>
        <taxon>Desulfallaceae</taxon>
        <taxon>Desulfoscipio</taxon>
    </lineage>
</organism>
<proteinExistence type="predicted"/>
<sequence length="132" mass="14669">MEINKIPVVPEPLVQSNSAAKTTKKQAGTIKTAESFHDVLCRELVIAGKLRVSAHAQKRMKERNITIDQQDWEKINSALHKVEAKGAKNSLMIHEDLALIVSVTNRTVISAMDKKAMKEHVFTNIDSAVIVK</sequence>
<dbReference type="Proteomes" id="UP000199584">
    <property type="component" value="Unassembled WGS sequence"/>
</dbReference>
<dbReference type="RefSeq" id="WP_092481780.1">
    <property type="nucleotide sequence ID" value="NZ_FOYM01000002.1"/>
</dbReference>
<name>A0A1I6CVB4_9FIRM</name>
<dbReference type="STRING" id="39060.SAMN05660706_102110"/>